<dbReference type="PANTHER" id="PTHR11088:SF60">
    <property type="entry name" value="TRNA DIMETHYLALLYLTRANSFERASE"/>
    <property type="match status" value="1"/>
</dbReference>
<dbReference type="GO" id="GO:0005524">
    <property type="term" value="F:ATP binding"/>
    <property type="evidence" value="ECO:0007669"/>
    <property type="project" value="UniProtKB-UniRule"/>
</dbReference>
<feature type="region of interest" description="Interaction with substrate tRNA" evidence="10">
    <location>
        <begin position="36"/>
        <end position="39"/>
    </location>
</feature>
<dbReference type="PANTHER" id="PTHR11088">
    <property type="entry name" value="TRNA DIMETHYLALLYLTRANSFERASE"/>
    <property type="match status" value="1"/>
</dbReference>
<evidence type="ECO:0000256" key="10">
    <source>
        <dbReference type="HAMAP-Rule" id="MF_00185"/>
    </source>
</evidence>
<dbReference type="NCBIfam" id="TIGR00174">
    <property type="entry name" value="miaA"/>
    <property type="match status" value="1"/>
</dbReference>
<dbReference type="Pfam" id="PF01715">
    <property type="entry name" value="IPPT"/>
    <property type="match status" value="1"/>
</dbReference>
<evidence type="ECO:0000256" key="8">
    <source>
        <dbReference type="ARBA" id="ARBA00022842"/>
    </source>
</evidence>
<evidence type="ECO:0000256" key="13">
    <source>
        <dbReference type="RuleBase" id="RU003785"/>
    </source>
</evidence>
<evidence type="ECO:0000256" key="6">
    <source>
        <dbReference type="ARBA" id="ARBA00022741"/>
    </source>
</evidence>
<keyword evidence="4 10" id="KW-0808">Transferase</keyword>
<proteinExistence type="inferred from homology"/>
<dbReference type="HAMAP" id="MF_00185">
    <property type="entry name" value="IPP_trans"/>
    <property type="match status" value="1"/>
</dbReference>
<feature type="site" description="Interaction with substrate tRNA" evidence="10">
    <location>
        <position position="102"/>
    </location>
</feature>
<evidence type="ECO:0000256" key="3">
    <source>
        <dbReference type="ARBA" id="ARBA00005842"/>
    </source>
</evidence>
<dbReference type="Gene3D" id="3.40.50.300">
    <property type="entry name" value="P-loop containing nucleotide triphosphate hydrolases"/>
    <property type="match status" value="1"/>
</dbReference>
<evidence type="ECO:0000256" key="2">
    <source>
        <dbReference type="ARBA" id="ARBA00003213"/>
    </source>
</evidence>
<dbReference type="GO" id="GO:0006400">
    <property type="term" value="P:tRNA modification"/>
    <property type="evidence" value="ECO:0007669"/>
    <property type="project" value="TreeGrafter"/>
</dbReference>
<dbReference type="Proteomes" id="UP000095185">
    <property type="component" value="Chromosome"/>
</dbReference>
<dbReference type="Gene3D" id="1.10.20.140">
    <property type="match status" value="1"/>
</dbReference>
<dbReference type="RefSeq" id="WP_069811468.1">
    <property type="nucleotide sequence ID" value="NZ_CP017305.1"/>
</dbReference>
<feature type="region of interest" description="Interaction with substrate tRNA" evidence="10">
    <location>
        <begin position="160"/>
        <end position="164"/>
    </location>
</feature>
<reference evidence="14" key="1">
    <citation type="submission" date="2016-09" db="EMBL/GenBank/DDBJ databases">
        <title>Genome sequence of Chlorobaculum limnaeum.</title>
        <authorList>
            <person name="Liu Z."/>
            <person name="Tank M."/>
            <person name="Bryant D.A."/>
        </authorList>
    </citation>
    <scope>NUCLEOTIDE SEQUENCE [LARGE SCALE GENOMIC DNA]</scope>
    <source>
        <strain evidence="14">DSM 1677</strain>
    </source>
</reference>
<dbReference type="EC" id="2.5.1.75" evidence="10"/>
<comment type="cofactor">
    <cofactor evidence="1 10">
        <name>Mg(2+)</name>
        <dbReference type="ChEBI" id="CHEBI:18420"/>
    </cofactor>
</comment>
<evidence type="ECO:0000256" key="5">
    <source>
        <dbReference type="ARBA" id="ARBA00022694"/>
    </source>
</evidence>
<keyword evidence="8 10" id="KW-0460">Magnesium</keyword>
<keyword evidence="7 10" id="KW-0067">ATP-binding</keyword>
<comment type="subunit">
    <text evidence="10">Monomer.</text>
</comment>
<keyword evidence="15" id="KW-1185">Reference proteome</keyword>
<evidence type="ECO:0000256" key="12">
    <source>
        <dbReference type="RuleBase" id="RU003784"/>
    </source>
</evidence>
<dbReference type="GO" id="GO:0052381">
    <property type="term" value="F:tRNA dimethylallyltransferase activity"/>
    <property type="evidence" value="ECO:0007669"/>
    <property type="project" value="UniProtKB-UniRule"/>
</dbReference>
<sequence length="313" mass="35480">MNAKPILVILGPTASGKTELAFRAARQIGGEIISADSRQIYRGMEIGTAKPPQWMLEEIRHHFIDEKEIGEPFSAGDFAEQAAERIRELRQRSITPIVAGGSTLYLEGLLKGFAELPPADPEIRARLTSELEHHGAEALYRRLEALDPEQAKTLDPTKTQRLIRSLEIIEISGEAVTTLQQKTSGPPSGIDFTVIGLDLPRELLYDRINRRTAAMMQAGLEAEARRLYDRFRDQWRSKQLNALDTVGYRELFEHFEGQHDLQTAETLIAQHTRNYAKRQLTFFRNRLNVEWVAAPLDEAGIDALVEEICRRVR</sequence>
<dbReference type="OrthoDB" id="9776390at2"/>
<dbReference type="InterPro" id="IPR027417">
    <property type="entry name" value="P-loop_NTPase"/>
</dbReference>
<evidence type="ECO:0000313" key="14">
    <source>
        <dbReference type="EMBL" id="AOS85029.1"/>
    </source>
</evidence>
<gene>
    <name evidence="10" type="primary">miaA</name>
    <name evidence="14" type="ORF">BIU88_06230</name>
</gene>
<comment type="catalytic activity">
    <reaction evidence="9 10 11">
        <text>adenosine(37) in tRNA + dimethylallyl diphosphate = N(6)-dimethylallyladenosine(37) in tRNA + diphosphate</text>
        <dbReference type="Rhea" id="RHEA:26482"/>
        <dbReference type="Rhea" id="RHEA-COMP:10162"/>
        <dbReference type="Rhea" id="RHEA-COMP:10375"/>
        <dbReference type="ChEBI" id="CHEBI:33019"/>
        <dbReference type="ChEBI" id="CHEBI:57623"/>
        <dbReference type="ChEBI" id="CHEBI:74411"/>
        <dbReference type="ChEBI" id="CHEBI:74415"/>
        <dbReference type="EC" id="2.5.1.75"/>
    </reaction>
</comment>
<dbReference type="InterPro" id="IPR018022">
    <property type="entry name" value="IPT"/>
</dbReference>
<keyword evidence="5 10" id="KW-0819">tRNA processing</keyword>
<dbReference type="FunFam" id="1.10.20.140:FF:000001">
    <property type="entry name" value="tRNA dimethylallyltransferase"/>
    <property type="match status" value="1"/>
</dbReference>
<evidence type="ECO:0000256" key="11">
    <source>
        <dbReference type="RuleBase" id="RU003783"/>
    </source>
</evidence>
<dbReference type="AlphaFoldDB" id="A0A1D8DA99"/>
<feature type="binding site" evidence="10">
    <location>
        <begin position="11"/>
        <end position="18"/>
    </location>
    <ligand>
        <name>ATP</name>
        <dbReference type="ChEBI" id="CHEBI:30616"/>
    </ligand>
</feature>
<evidence type="ECO:0000256" key="1">
    <source>
        <dbReference type="ARBA" id="ARBA00001946"/>
    </source>
</evidence>
<dbReference type="EMBL" id="CP017305">
    <property type="protein sequence ID" value="AOS85029.1"/>
    <property type="molecule type" value="Genomic_DNA"/>
</dbReference>
<evidence type="ECO:0000256" key="4">
    <source>
        <dbReference type="ARBA" id="ARBA00022679"/>
    </source>
</evidence>
<evidence type="ECO:0000313" key="15">
    <source>
        <dbReference type="Proteomes" id="UP000095185"/>
    </source>
</evidence>
<feature type="binding site" evidence="10">
    <location>
        <begin position="13"/>
        <end position="18"/>
    </location>
    <ligand>
        <name>substrate</name>
    </ligand>
</feature>
<protein>
    <recommendedName>
        <fullName evidence="10">tRNA dimethylallyltransferase</fullName>
        <ecNumber evidence="10">2.5.1.75</ecNumber>
    </recommendedName>
    <alternativeName>
        <fullName evidence="10">Dimethylallyl diphosphate:tRNA dimethylallyltransferase</fullName>
        <shortName evidence="10">DMAPP:tRNA dimethylallyltransferase</shortName>
        <shortName evidence="10">DMATase</shortName>
    </alternativeName>
    <alternativeName>
        <fullName evidence="10">Isopentenyl-diphosphate:tRNA isopentenyltransferase</fullName>
        <shortName evidence="10">IPP transferase</shortName>
        <shortName evidence="10">IPPT</shortName>
        <shortName evidence="10">IPTase</shortName>
    </alternativeName>
</protein>
<comment type="similarity">
    <text evidence="3 10 13">Belongs to the IPP transferase family.</text>
</comment>
<evidence type="ECO:0000256" key="9">
    <source>
        <dbReference type="ARBA" id="ARBA00049563"/>
    </source>
</evidence>
<comment type="function">
    <text evidence="2 10 12">Catalyzes the transfer of a dimethylallyl group onto the adenine at position 37 in tRNAs that read codons beginning with uridine, leading to the formation of N6-(dimethylallyl)adenosine (i(6)A).</text>
</comment>
<dbReference type="KEGG" id="clz:BIU88_06230"/>
<dbReference type="SUPFAM" id="SSF52540">
    <property type="entry name" value="P-loop containing nucleoside triphosphate hydrolases"/>
    <property type="match status" value="2"/>
</dbReference>
<dbReference type="InterPro" id="IPR039657">
    <property type="entry name" value="Dimethylallyltransferase"/>
</dbReference>
<evidence type="ECO:0000256" key="7">
    <source>
        <dbReference type="ARBA" id="ARBA00022840"/>
    </source>
</evidence>
<organism evidence="14 15">
    <name type="scientific">Chlorobaculum limnaeum</name>
    <dbReference type="NCBI Taxonomy" id="274537"/>
    <lineage>
        <taxon>Bacteria</taxon>
        <taxon>Pseudomonadati</taxon>
        <taxon>Chlorobiota</taxon>
        <taxon>Chlorobiia</taxon>
        <taxon>Chlorobiales</taxon>
        <taxon>Chlorobiaceae</taxon>
        <taxon>Chlorobaculum</taxon>
    </lineage>
</organism>
<accession>A0A1D8DA99</accession>
<keyword evidence="6 10" id="KW-0547">Nucleotide-binding</keyword>
<comment type="caution">
    <text evidence="10">Lacks conserved residue(s) required for the propagation of feature annotation.</text>
</comment>
<dbReference type="STRING" id="274537.BIU88_06230"/>
<feature type="site" description="Interaction with substrate tRNA" evidence="10">
    <location>
        <position position="124"/>
    </location>
</feature>
<name>A0A1D8DA99_CHLLM</name>